<dbReference type="AlphaFoldDB" id="A0A1H6FEP9"/>
<dbReference type="NCBIfam" id="NF041518">
    <property type="entry name" value="choice_anch_Q"/>
    <property type="match status" value="1"/>
</dbReference>
<proteinExistence type="predicted"/>
<dbReference type="RefSeq" id="WP_103921130.1">
    <property type="nucleotide sequence ID" value="NZ_FMSV02000531.1"/>
</dbReference>
<sequence length="640" mass="67308">MSHNRYDLGFLGFYLFLLFFSQSIAANNCPIYAPLVLENPHVVGDGTPVSCTQSTLQAALDQGGEISFNCGGPVTIALTEELVVTMDTVLDGAGDVTLDGQQQTRILNKQSGANLVVQNIILENAKAPSSANHFSDTCGGAILAKGAGTTLMVLNSVLRNNSVTNINTNDIAGGAIYAFGLYEAIIANSHLIGNSASNGGAVGVLASGLQVINTTFSHNQALGSRDAGPLRGHGGALNLDDVTNSQNPDSHKLLYICGSTFEHNSADNQGGASNSVFSDNLGSQMIVEDSSFIANTTTHADKGQGGAIFHMENELAGGSSEDNFIIKNSTFASNETFSQGGAVWTLIEGKITIENSTFYNNHTLNPSTGMGGGLAISRGDLHVINSTFAQNYAWFHGGGIQSSNSALVKLTNTLFYRNESERDWGNYAMNRSADEDGGGNLQFPGIRFNQNNTPDDNKITPTVLIADPLLGALSNNGGSTQTLPLNNGSAALDVGVTAACPLTDQRGLPRNHCDIGAFELQVGAAFSVMPLASGSPDKASLSLQLQFPDTTVGANGNVYLAALLGTSLFMHDATTWLPWTGGALPVYVQGVFPTSIDLPVYQNLDIRSLSGTILFVGYGRNETELLANNQFQAAYTLPQE</sequence>
<dbReference type="SUPFAM" id="SSF51126">
    <property type="entry name" value="Pectin lyase-like"/>
    <property type="match status" value="2"/>
</dbReference>
<evidence type="ECO:0000313" key="2">
    <source>
        <dbReference type="Proteomes" id="UP000236724"/>
    </source>
</evidence>
<dbReference type="InterPro" id="IPR011050">
    <property type="entry name" value="Pectin_lyase_fold/virulence"/>
</dbReference>
<dbReference type="Proteomes" id="UP000236724">
    <property type="component" value="Unassembled WGS sequence"/>
</dbReference>
<evidence type="ECO:0000313" key="1">
    <source>
        <dbReference type="EMBL" id="SEH07484.1"/>
    </source>
</evidence>
<dbReference type="EMBL" id="FMSV02000531">
    <property type="protein sequence ID" value="SEH07484.1"/>
    <property type="molecule type" value="Genomic_DNA"/>
</dbReference>
<organism evidence="1 2">
    <name type="scientific">Candidatus Venteria ishoeyi</name>
    <dbReference type="NCBI Taxonomy" id="1899563"/>
    <lineage>
        <taxon>Bacteria</taxon>
        <taxon>Pseudomonadati</taxon>
        <taxon>Pseudomonadota</taxon>
        <taxon>Gammaproteobacteria</taxon>
        <taxon>Thiotrichales</taxon>
        <taxon>Thiotrichaceae</taxon>
        <taxon>Venteria</taxon>
    </lineage>
</organism>
<reference evidence="1 2" key="1">
    <citation type="submission" date="2016-10" db="EMBL/GenBank/DDBJ databases">
        <authorList>
            <person name="de Groot N.N."/>
        </authorList>
    </citation>
    <scope>NUCLEOTIDE SEQUENCE [LARGE SCALE GENOMIC DNA]</scope>
    <source>
        <strain evidence="1">MBHS1</strain>
    </source>
</reference>
<dbReference type="InterPro" id="IPR059226">
    <property type="entry name" value="Choice_anch_Q_dom"/>
</dbReference>
<dbReference type="PANTHER" id="PTHR11319">
    <property type="entry name" value="G PROTEIN-COUPLED RECEPTOR-RELATED"/>
    <property type="match status" value="1"/>
</dbReference>
<dbReference type="PANTHER" id="PTHR11319:SF35">
    <property type="entry name" value="OUTER MEMBRANE PROTEIN PMPC-RELATED"/>
    <property type="match status" value="1"/>
</dbReference>
<evidence type="ECO:0008006" key="3">
    <source>
        <dbReference type="Google" id="ProtNLM"/>
    </source>
</evidence>
<gene>
    <name evidence="1" type="ORF">MBHS_03359</name>
</gene>
<protein>
    <recommendedName>
        <fullName evidence="3">CSLREA domain-containing protein</fullName>
    </recommendedName>
</protein>
<dbReference type="OrthoDB" id="5943827at2"/>
<keyword evidence="2" id="KW-1185">Reference proteome</keyword>
<name>A0A1H6FEP9_9GAMM</name>
<accession>A0A1H6FEP9</accession>